<sequence length="438" mass="50395">MNRFLKEQQGAINPVILAPAEDRDVDMEAWLNKVKSAFVRDQAPDEEKCLVFGDLLTGSDRNWYRHLSRTTRSTWKDLLRSFQVQYCGRGVSVARQYYHARKRSDESPLEYLYRLNVAGLRARLQIKDGPAEVRREHVEHFIEKKLSMTAILQITWLYYESQMLTPWKKHFDLRAKARQSKMVYGSIKPRQMNNNTTAPSASTRAVRAVKAISDSSESEEDSSGSDGEAGLRRSGNNEGQQDQDQRNQDRSRSETGNNRAQQDRHDIGSPPKRCSHCGSRKHSDLGCWGCLTCEKCGRKGHPSDRWLFTCKAWGDIHELGKCTMEEFYNLIRQWYNPIKHAGMLPEMADYCIYAYVEKQSEATVNQLIDPIDNTCDLLEKSTATVSSLRQVEEYARSSVMMALEISPGESRGYWKYHVPDKKFRQSKAMGKINNKKQL</sequence>
<evidence type="ECO:0000313" key="3">
    <source>
        <dbReference type="Proteomes" id="UP000237271"/>
    </source>
</evidence>
<reference evidence="2 3" key="1">
    <citation type="journal article" date="2017" name="Genome Biol. Evol.">
        <title>Phytophthora megakarya and P. palmivora, closely related causal agents of cacao black pod rot, underwent increases in genome sizes and gene numbers by different mechanisms.</title>
        <authorList>
            <person name="Ali S.S."/>
            <person name="Shao J."/>
            <person name="Lary D.J."/>
            <person name="Kronmiller B."/>
            <person name="Shen D."/>
            <person name="Strem M.D."/>
            <person name="Amoako-Attah I."/>
            <person name="Akrofi A.Y."/>
            <person name="Begoude B.A."/>
            <person name="Ten Hoopen G.M."/>
            <person name="Coulibaly K."/>
            <person name="Kebe B.I."/>
            <person name="Melnick R.L."/>
            <person name="Guiltinan M.J."/>
            <person name="Tyler B.M."/>
            <person name="Meinhardt L.W."/>
            <person name="Bailey B.A."/>
        </authorList>
    </citation>
    <scope>NUCLEOTIDE SEQUENCE [LARGE SCALE GENOMIC DNA]</scope>
    <source>
        <strain evidence="3">sbr112.9</strain>
    </source>
</reference>
<gene>
    <name evidence="2" type="ORF">PHPALM_3374</name>
</gene>
<evidence type="ECO:0000313" key="2">
    <source>
        <dbReference type="EMBL" id="POM79028.1"/>
    </source>
</evidence>
<evidence type="ECO:0008006" key="4">
    <source>
        <dbReference type="Google" id="ProtNLM"/>
    </source>
</evidence>
<proteinExistence type="predicted"/>
<accession>A0A2P4YMJ7</accession>
<comment type="caution">
    <text evidence="2">The sequence shown here is derived from an EMBL/GenBank/DDBJ whole genome shotgun (WGS) entry which is preliminary data.</text>
</comment>
<dbReference type="Proteomes" id="UP000237271">
    <property type="component" value="Unassembled WGS sequence"/>
</dbReference>
<dbReference type="OrthoDB" id="120549at2759"/>
<evidence type="ECO:0000256" key="1">
    <source>
        <dbReference type="SAM" id="MobiDB-lite"/>
    </source>
</evidence>
<feature type="compositionally biased region" description="Polar residues" evidence="1">
    <location>
        <begin position="191"/>
        <end position="203"/>
    </location>
</feature>
<keyword evidence="3" id="KW-1185">Reference proteome</keyword>
<feature type="compositionally biased region" description="Low complexity" evidence="1">
    <location>
        <begin position="224"/>
        <end position="242"/>
    </location>
</feature>
<dbReference type="EMBL" id="NCKW01001852">
    <property type="protein sequence ID" value="POM79028.1"/>
    <property type="molecule type" value="Genomic_DNA"/>
</dbReference>
<organism evidence="2 3">
    <name type="scientific">Phytophthora palmivora</name>
    <dbReference type="NCBI Taxonomy" id="4796"/>
    <lineage>
        <taxon>Eukaryota</taxon>
        <taxon>Sar</taxon>
        <taxon>Stramenopiles</taxon>
        <taxon>Oomycota</taxon>
        <taxon>Peronosporomycetes</taxon>
        <taxon>Peronosporales</taxon>
        <taxon>Peronosporaceae</taxon>
        <taxon>Phytophthora</taxon>
    </lineage>
</organism>
<name>A0A2P4YMJ7_9STRA</name>
<dbReference type="AlphaFoldDB" id="A0A2P4YMJ7"/>
<protein>
    <recommendedName>
        <fullName evidence="4">Retrotransposon gag domain-containing protein</fullName>
    </recommendedName>
</protein>
<feature type="region of interest" description="Disordered" evidence="1">
    <location>
        <begin position="184"/>
        <end position="283"/>
    </location>
</feature>
<feature type="compositionally biased region" description="Basic and acidic residues" evidence="1">
    <location>
        <begin position="243"/>
        <end position="253"/>
    </location>
</feature>